<organism evidence="3 4">
    <name type="scientific">Phytohabitans rumicis</name>
    <dbReference type="NCBI Taxonomy" id="1076125"/>
    <lineage>
        <taxon>Bacteria</taxon>
        <taxon>Bacillati</taxon>
        <taxon>Actinomycetota</taxon>
        <taxon>Actinomycetes</taxon>
        <taxon>Micromonosporales</taxon>
        <taxon>Micromonosporaceae</taxon>
    </lineage>
</organism>
<reference evidence="3 4" key="2">
    <citation type="submission" date="2020-03" db="EMBL/GenBank/DDBJ databases">
        <authorList>
            <person name="Ichikawa N."/>
            <person name="Kimura A."/>
            <person name="Kitahashi Y."/>
            <person name="Uohara A."/>
        </authorList>
    </citation>
    <scope>NUCLEOTIDE SEQUENCE [LARGE SCALE GENOMIC DNA]</scope>
    <source>
        <strain evidence="3 4">NBRC 108638</strain>
    </source>
</reference>
<name>A0A6V8LDE2_9ACTN</name>
<comment type="caution">
    <text evidence="3">The sequence shown here is derived from an EMBL/GenBank/DDBJ whole genome shotgun (WGS) entry which is preliminary data.</text>
</comment>
<reference evidence="3 4" key="1">
    <citation type="submission" date="2020-03" db="EMBL/GenBank/DDBJ databases">
        <title>Whole genome shotgun sequence of Phytohabitans rumicis NBRC 108638.</title>
        <authorList>
            <person name="Komaki H."/>
            <person name="Tamura T."/>
        </authorList>
    </citation>
    <scope>NUCLEOTIDE SEQUENCE [LARGE SCALE GENOMIC DNA]</scope>
    <source>
        <strain evidence="3 4">NBRC 108638</strain>
    </source>
</reference>
<evidence type="ECO:0000259" key="2">
    <source>
        <dbReference type="SMART" id="SM00903"/>
    </source>
</evidence>
<dbReference type="SMART" id="SM00903">
    <property type="entry name" value="Flavin_Reduct"/>
    <property type="match status" value="1"/>
</dbReference>
<dbReference type="Pfam" id="PF01613">
    <property type="entry name" value="Flavin_Reduct"/>
    <property type="match status" value="1"/>
</dbReference>
<proteinExistence type="predicted"/>
<dbReference type="SUPFAM" id="SSF50475">
    <property type="entry name" value="FMN-binding split barrel"/>
    <property type="match status" value="1"/>
</dbReference>
<keyword evidence="4" id="KW-1185">Reference proteome</keyword>
<evidence type="ECO:0000256" key="1">
    <source>
        <dbReference type="SAM" id="MobiDB-lite"/>
    </source>
</evidence>
<dbReference type="Proteomes" id="UP000482960">
    <property type="component" value="Unassembled WGS sequence"/>
</dbReference>
<dbReference type="Gene3D" id="2.30.110.10">
    <property type="entry name" value="Electron Transport, Fmn-binding Protein, Chain A"/>
    <property type="match status" value="1"/>
</dbReference>
<evidence type="ECO:0000313" key="3">
    <source>
        <dbReference type="EMBL" id="GFJ90685.1"/>
    </source>
</evidence>
<dbReference type="InterPro" id="IPR012349">
    <property type="entry name" value="Split_barrel_FMN-bd"/>
</dbReference>
<dbReference type="AlphaFoldDB" id="A0A6V8LDE2"/>
<gene>
    <name evidence="3" type="ORF">Prum_043270</name>
</gene>
<dbReference type="InterPro" id="IPR002563">
    <property type="entry name" value="Flavin_Rdtase-like_dom"/>
</dbReference>
<evidence type="ECO:0000313" key="4">
    <source>
        <dbReference type="Proteomes" id="UP000482960"/>
    </source>
</evidence>
<protein>
    <recommendedName>
        <fullName evidence="2">Flavin reductase like domain-containing protein</fullName>
    </recommendedName>
</protein>
<feature type="region of interest" description="Disordered" evidence="1">
    <location>
        <begin position="1"/>
        <end position="22"/>
    </location>
</feature>
<dbReference type="GO" id="GO:0016646">
    <property type="term" value="F:oxidoreductase activity, acting on the CH-NH group of donors, NAD or NADP as acceptor"/>
    <property type="evidence" value="ECO:0007669"/>
    <property type="project" value="UniProtKB-ARBA"/>
</dbReference>
<feature type="domain" description="Flavin reductase like" evidence="2">
    <location>
        <begin position="33"/>
        <end position="175"/>
    </location>
</feature>
<accession>A0A6V8LDE2</accession>
<dbReference type="EMBL" id="BLPG01000001">
    <property type="protein sequence ID" value="GFJ90685.1"/>
    <property type="molecule type" value="Genomic_DNA"/>
</dbReference>
<sequence>MFHVNPPEPGAQIHGTDPFATPAEARSPVRRLRGRLAAAVTLWTTPGPAGLTVSSTLVADGEPGRMIGLVDDESEFWAAASAAGVFAVVPLGPAHRQLADRFAGLMPAPGGLFRGYDWTSTPYGPVPADAATWAGCRLDGAREFGWALLVEATIEAVELGPDTAPLLHFRGRYRELRD</sequence>
<dbReference type="GO" id="GO:0010181">
    <property type="term" value="F:FMN binding"/>
    <property type="evidence" value="ECO:0007669"/>
    <property type="project" value="InterPro"/>
</dbReference>